<dbReference type="EMBL" id="CAJRGZ010000025">
    <property type="protein sequence ID" value="CAG5181348.1"/>
    <property type="molecule type" value="Genomic_DNA"/>
</dbReference>
<evidence type="ECO:0000256" key="4">
    <source>
        <dbReference type="ARBA" id="ARBA00023136"/>
    </source>
</evidence>
<dbReference type="InterPro" id="IPR052337">
    <property type="entry name" value="SAT4-like"/>
</dbReference>
<evidence type="ECO:0000256" key="1">
    <source>
        <dbReference type="ARBA" id="ARBA00004141"/>
    </source>
</evidence>
<feature type="transmembrane region" description="Helical" evidence="7">
    <location>
        <begin position="93"/>
        <end position="118"/>
    </location>
</feature>
<keyword evidence="3 7" id="KW-1133">Transmembrane helix</keyword>
<protein>
    <recommendedName>
        <fullName evidence="8">Rhodopsin domain-containing protein</fullName>
    </recommendedName>
</protein>
<dbReference type="Pfam" id="PF20684">
    <property type="entry name" value="Fung_rhodopsin"/>
    <property type="match status" value="1"/>
</dbReference>
<evidence type="ECO:0000256" key="3">
    <source>
        <dbReference type="ARBA" id="ARBA00022989"/>
    </source>
</evidence>
<proteinExistence type="inferred from homology"/>
<feature type="transmembrane region" description="Helical" evidence="7">
    <location>
        <begin position="48"/>
        <end position="67"/>
    </location>
</feature>
<keyword evidence="4 7" id="KW-0472">Membrane</keyword>
<feature type="transmembrane region" description="Helical" evidence="7">
    <location>
        <begin position="16"/>
        <end position="36"/>
    </location>
</feature>
<evidence type="ECO:0000313" key="9">
    <source>
        <dbReference type="EMBL" id="CAG5181348.1"/>
    </source>
</evidence>
<feature type="transmembrane region" description="Helical" evidence="7">
    <location>
        <begin position="249"/>
        <end position="269"/>
    </location>
</feature>
<name>A0A8J2I7U9_9PLEO</name>
<evidence type="ECO:0000256" key="5">
    <source>
        <dbReference type="ARBA" id="ARBA00038359"/>
    </source>
</evidence>
<feature type="transmembrane region" description="Helical" evidence="7">
    <location>
        <begin position="175"/>
        <end position="198"/>
    </location>
</feature>
<feature type="region of interest" description="Disordered" evidence="6">
    <location>
        <begin position="310"/>
        <end position="365"/>
    </location>
</feature>
<dbReference type="AlphaFoldDB" id="A0A8J2I7U9"/>
<evidence type="ECO:0000256" key="7">
    <source>
        <dbReference type="SAM" id="Phobius"/>
    </source>
</evidence>
<comment type="subcellular location">
    <subcellularLocation>
        <location evidence="1">Membrane</location>
        <topology evidence="1">Multi-pass membrane protein</topology>
    </subcellularLocation>
</comment>
<feature type="compositionally biased region" description="Basic and acidic residues" evidence="6">
    <location>
        <begin position="326"/>
        <end position="365"/>
    </location>
</feature>
<feature type="transmembrane region" description="Helical" evidence="7">
    <location>
        <begin position="125"/>
        <end position="155"/>
    </location>
</feature>
<evidence type="ECO:0000259" key="8">
    <source>
        <dbReference type="Pfam" id="PF20684"/>
    </source>
</evidence>
<dbReference type="Proteomes" id="UP000676310">
    <property type="component" value="Unassembled WGS sequence"/>
</dbReference>
<evidence type="ECO:0000256" key="2">
    <source>
        <dbReference type="ARBA" id="ARBA00022692"/>
    </source>
</evidence>
<feature type="domain" description="Rhodopsin" evidence="8">
    <location>
        <begin position="34"/>
        <end position="273"/>
    </location>
</feature>
<keyword evidence="2 7" id="KW-0812">Transmembrane</keyword>
<dbReference type="GeneID" id="67021969"/>
<organism evidence="9 10">
    <name type="scientific">Alternaria atra</name>
    <dbReference type="NCBI Taxonomy" id="119953"/>
    <lineage>
        <taxon>Eukaryota</taxon>
        <taxon>Fungi</taxon>
        <taxon>Dikarya</taxon>
        <taxon>Ascomycota</taxon>
        <taxon>Pezizomycotina</taxon>
        <taxon>Dothideomycetes</taxon>
        <taxon>Pleosporomycetidae</taxon>
        <taxon>Pleosporales</taxon>
        <taxon>Pleosporineae</taxon>
        <taxon>Pleosporaceae</taxon>
        <taxon>Alternaria</taxon>
        <taxon>Alternaria sect. Ulocladioides</taxon>
    </lineage>
</organism>
<dbReference type="GO" id="GO:0016020">
    <property type="term" value="C:membrane"/>
    <property type="evidence" value="ECO:0007669"/>
    <property type="project" value="UniProtKB-SubCell"/>
</dbReference>
<dbReference type="InterPro" id="IPR049326">
    <property type="entry name" value="Rhodopsin_dom_fungi"/>
</dbReference>
<comment type="caution">
    <text evidence="9">The sequence shown here is derived from an EMBL/GenBank/DDBJ whole genome shotgun (WGS) entry which is preliminary data.</text>
</comment>
<dbReference type="PANTHER" id="PTHR33048:SF163">
    <property type="entry name" value="INTEGRAL MEMBRANE PROTEIN (AFU_ORTHOLOGUE AFUA_8G05510)"/>
    <property type="match status" value="1"/>
</dbReference>
<dbReference type="RefSeq" id="XP_043173286.1">
    <property type="nucleotide sequence ID" value="XM_043317351.1"/>
</dbReference>
<dbReference type="OrthoDB" id="4682787at2759"/>
<accession>A0A8J2I7U9</accession>
<comment type="similarity">
    <text evidence="5">Belongs to the SAT4 family.</text>
</comment>
<keyword evidence="10" id="KW-1185">Reference proteome</keyword>
<evidence type="ECO:0000313" key="10">
    <source>
        <dbReference type="Proteomes" id="UP000676310"/>
    </source>
</evidence>
<gene>
    <name evidence="9" type="ORF">ALTATR162_LOCUS9717</name>
</gene>
<feature type="transmembrane region" description="Helical" evidence="7">
    <location>
        <begin position="210"/>
        <end position="229"/>
    </location>
</feature>
<reference evidence="9" key="1">
    <citation type="submission" date="2021-05" db="EMBL/GenBank/DDBJ databases">
        <authorList>
            <person name="Stam R."/>
        </authorList>
    </citation>
    <scope>NUCLEOTIDE SEQUENCE</scope>
    <source>
        <strain evidence="9">CS162</strain>
    </source>
</reference>
<sequence length="365" mass="41419">MTDAQQQEWPDRRLEVLIPSYILSSLSTFTLSWRIVYGTRTKRKLLICDYLLLIAASMDLTAAYFRWKIVQYGQGRHMKDPSITPGDFLNYSYFLWIIQIINLVGVAILKFSICAYLLALRFSRVYLGFVWASIIMVFTFNLLIPIMSVFCYTPFEANWNKAMPGKCFLSTGATGLAYTQSASNIITDIVYVVAPILYLSTIQLPRRTQWGLRVVFCLGLVVTTCSIVKASTLPALLSTRDPSWESTDLVIWSGVELSVGIFIAALPPLRKQFDSLFRRIMPSTFLNSKPRTRAASGVIPLYDVTIGSKTNRRKTRKGDAEDDGDSERRILGEHGKGEITKTVVHEVKSEDRDTIQEPDRIFDYK</sequence>
<dbReference type="PANTHER" id="PTHR33048">
    <property type="entry name" value="PTH11-LIKE INTEGRAL MEMBRANE PROTEIN (AFU_ORTHOLOGUE AFUA_5G11245)"/>
    <property type="match status" value="1"/>
</dbReference>
<evidence type="ECO:0000256" key="6">
    <source>
        <dbReference type="SAM" id="MobiDB-lite"/>
    </source>
</evidence>